<dbReference type="SUPFAM" id="SSF48208">
    <property type="entry name" value="Six-hairpin glycosidases"/>
    <property type="match status" value="1"/>
</dbReference>
<evidence type="ECO:0000259" key="8">
    <source>
        <dbReference type="Pfam" id="PF00432"/>
    </source>
</evidence>
<keyword evidence="6" id="KW-0677">Repeat</keyword>
<reference evidence="9 10" key="1">
    <citation type="submission" date="2019-10" db="EMBL/GenBank/DDBJ databases">
        <title>Complete genome sequences for adaption low water activity.</title>
        <authorList>
            <person name="Zhao L."/>
            <person name="Zhong J."/>
        </authorList>
    </citation>
    <scope>NUCLEOTIDE SEQUENCE [LARGE SCALE GENOMIC DNA]</scope>
    <source>
        <strain evidence="9 10">FDU301</strain>
        <plasmid evidence="10">pfdu301b</plasmid>
    </source>
</reference>
<dbReference type="Gene3D" id="1.50.10.20">
    <property type="match status" value="3"/>
</dbReference>
<evidence type="ECO:0000256" key="3">
    <source>
        <dbReference type="ARBA" id="ARBA00022602"/>
    </source>
</evidence>
<geneLocation type="plasmid" evidence="10">
    <name>pfdu301b</name>
</geneLocation>
<proteinExistence type="inferred from homology"/>
<feature type="domain" description="Prenyltransferase alpha-alpha toroid" evidence="8">
    <location>
        <begin position="467"/>
        <end position="647"/>
    </location>
</feature>
<dbReference type="PANTHER" id="PTHR11774:SF4">
    <property type="entry name" value="GERANYLGERANYL TRANSFERASE TYPE-1 SUBUNIT BETA"/>
    <property type="match status" value="1"/>
</dbReference>
<evidence type="ECO:0000256" key="4">
    <source>
        <dbReference type="ARBA" id="ARBA00022679"/>
    </source>
</evidence>
<dbReference type="GO" id="GO:0046872">
    <property type="term" value="F:metal ion binding"/>
    <property type="evidence" value="ECO:0007669"/>
    <property type="project" value="UniProtKB-KW"/>
</dbReference>
<accession>A0A6M6EC10</accession>
<dbReference type="AlphaFoldDB" id="A0A6M6EC10"/>
<gene>
    <name evidence="9" type="ORF">FDZ14_33520</name>
</gene>
<organism evidence="9 10">
    <name type="scientific">Priestia megaterium</name>
    <name type="common">Bacillus megaterium</name>
    <dbReference type="NCBI Taxonomy" id="1404"/>
    <lineage>
        <taxon>Bacteria</taxon>
        <taxon>Bacillati</taxon>
        <taxon>Bacillota</taxon>
        <taxon>Bacilli</taxon>
        <taxon>Bacillales</taxon>
        <taxon>Bacillaceae</taxon>
        <taxon>Priestia</taxon>
    </lineage>
</organism>
<evidence type="ECO:0000256" key="1">
    <source>
        <dbReference type="ARBA" id="ARBA00001947"/>
    </source>
</evidence>
<dbReference type="Pfam" id="PF00432">
    <property type="entry name" value="Prenyltrans"/>
    <property type="match status" value="1"/>
</dbReference>
<dbReference type="InterPro" id="IPR008928">
    <property type="entry name" value="6-hairpin_glycosidase_sf"/>
</dbReference>
<dbReference type="SUPFAM" id="SSF48239">
    <property type="entry name" value="Terpenoid cyclases/Protein prenyltransferases"/>
    <property type="match status" value="1"/>
</dbReference>
<protein>
    <submittedName>
        <fullName evidence="9">Geranylgeranyl transferase type II beta subunit</fullName>
    </submittedName>
</protein>
<dbReference type="PANTHER" id="PTHR11774">
    <property type="entry name" value="GERANYLGERANYL TRANSFERASE TYPE BETA SUBUNIT"/>
    <property type="match status" value="1"/>
</dbReference>
<dbReference type="GO" id="GO:0005953">
    <property type="term" value="C:CAAX-protein geranylgeranyltransferase complex"/>
    <property type="evidence" value="ECO:0007669"/>
    <property type="project" value="TreeGrafter"/>
</dbReference>
<dbReference type="RefSeq" id="WP_171779040.1">
    <property type="nucleotide sequence ID" value="NZ_CP045274.1"/>
</dbReference>
<keyword evidence="5" id="KW-0479">Metal-binding</keyword>
<keyword evidence="9" id="KW-0614">Plasmid</keyword>
<dbReference type="EMBL" id="CP045274">
    <property type="protein sequence ID" value="QJX81035.1"/>
    <property type="molecule type" value="Genomic_DNA"/>
</dbReference>
<keyword evidence="7" id="KW-0862">Zinc</keyword>
<comment type="similarity">
    <text evidence="2">Belongs to the protein prenyltransferase subunit beta family.</text>
</comment>
<dbReference type="GO" id="GO:0005975">
    <property type="term" value="P:carbohydrate metabolic process"/>
    <property type="evidence" value="ECO:0007669"/>
    <property type="project" value="InterPro"/>
</dbReference>
<keyword evidence="4 9" id="KW-0808">Transferase</keyword>
<evidence type="ECO:0000256" key="7">
    <source>
        <dbReference type="ARBA" id="ARBA00022833"/>
    </source>
</evidence>
<name>A0A6M6EC10_PRIMG</name>
<dbReference type="InterPro" id="IPR008930">
    <property type="entry name" value="Terpenoid_cyclase/PrenylTrfase"/>
</dbReference>
<dbReference type="InterPro" id="IPR001330">
    <property type="entry name" value="Prenyltrans"/>
</dbReference>
<dbReference type="InterPro" id="IPR045089">
    <property type="entry name" value="PGGT1B-like"/>
</dbReference>
<comment type="cofactor">
    <cofactor evidence="1">
        <name>Zn(2+)</name>
        <dbReference type="ChEBI" id="CHEBI:29105"/>
    </cofactor>
</comment>
<sequence>MTTISTKLPLEDYLINKFYDKELNGFYVAVENNTIVSDDKKLEDQVWSLLALASSNYKIEDLCEMSKSLDRYYDEYTNTYHELTDRFGIVHSAGMVRHTHIQLLTSYGLLVIGKYTNSQELVEKGLNLFKTIHETVLAKGSPSILNANLTEHINPNKYVLSTIFAILTLEEAYKITEDSLYLEYIKHYISEVDKFEDQEYGGVYDYLLTNDEPFKSKGKKTFSNALATIALCKAHEILQDPGVIEKGKSYFDFIVNNLKHPLTGGFWNKANYKGEARVEPVESYYNNDESPFPVKYTHDQALLFLCTQLISKYHKATEYKSLAEDLLYQVNKFKSKDGGMFIGQGNWFSTPTDPTVPLIRHFMVPHHTPGAFYAGNTGYLPLHEKQAKTQAITLWVLNTANARLVNEDKDINLDMIPKHKSELKQNLDKITYHKDVNLKIDEKSYLNWLDKTKSGAGFGLTPYKSPLGFRSDKSPQNFSALHVVSDLTIMGEKISKEDRESILRGMFDCQNEDGGFAEQPGHLSEVFTTYCVILTAYILKSKVPNEEKCIEFIQKCQNEDGGFGNSEGYPSDVWHTNLAVLGLHAMNANPLSIDKCLAFVAACQNDDFGYGVTPNAPSETFSVFRAIDTLLILGKQPTNYEETIKWLKQCQTENGGFRYKPNANESFVGSYHAIAALYLLGELPLNAEKCKEWLSKHQSKDGGFSRAINAPSDTTDEGFICLQASYMLERNLNPYWVAIIT</sequence>
<keyword evidence="3" id="KW-0637">Prenyltransferase</keyword>
<evidence type="ECO:0000313" key="10">
    <source>
        <dbReference type="Proteomes" id="UP000501076"/>
    </source>
</evidence>
<evidence type="ECO:0000256" key="2">
    <source>
        <dbReference type="ARBA" id="ARBA00010497"/>
    </source>
</evidence>
<evidence type="ECO:0000313" key="9">
    <source>
        <dbReference type="EMBL" id="QJX81035.1"/>
    </source>
</evidence>
<dbReference type="GO" id="GO:0004662">
    <property type="term" value="F:CAAX-protein geranylgeranyltransferase activity"/>
    <property type="evidence" value="ECO:0007669"/>
    <property type="project" value="TreeGrafter"/>
</dbReference>
<evidence type="ECO:0000256" key="5">
    <source>
        <dbReference type="ARBA" id="ARBA00022723"/>
    </source>
</evidence>
<dbReference type="Proteomes" id="UP000501076">
    <property type="component" value="Plasmid pFDU301B"/>
</dbReference>
<evidence type="ECO:0000256" key="6">
    <source>
        <dbReference type="ARBA" id="ARBA00022737"/>
    </source>
</evidence>